<dbReference type="OrthoDB" id="838391at2759"/>
<name>A0A8T3AM15_DENNO</name>
<dbReference type="Proteomes" id="UP000829196">
    <property type="component" value="Unassembled WGS sequence"/>
</dbReference>
<protein>
    <submittedName>
        <fullName evidence="2">Uncharacterized protein</fullName>
    </submittedName>
</protein>
<dbReference type="GO" id="GO:0009733">
    <property type="term" value="P:response to auxin"/>
    <property type="evidence" value="ECO:0007669"/>
    <property type="project" value="InterPro"/>
</dbReference>
<dbReference type="InterPro" id="IPR003676">
    <property type="entry name" value="SAUR_fam"/>
</dbReference>
<proteinExistence type="inferred from homology"/>
<reference evidence="2" key="1">
    <citation type="journal article" date="2022" name="Front. Genet.">
        <title>Chromosome-Scale Assembly of the Dendrobium nobile Genome Provides Insights Into the Molecular Mechanism of the Biosynthesis of the Medicinal Active Ingredient of Dendrobium.</title>
        <authorList>
            <person name="Xu Q."/>
            <person name="Niu S.-C."/>
            <person name="Li K.-L."/>
            <person name="Zheng P.-J."/>
            <person name="Zhang X.-J."/>
            <person name="Jia Y."/>
            <person name="Liu Y."/>
            <person name="Niu Y.-X."/>
            <person name="Yu L.-H."/>
            <person name="Chen D.-F."/>
            <person name="Zhang G.-Q."/>
        </authorList>
    </citation>
    <scope>NUCLEOTIDE SEQUENCE</scope>
    <source>
        <tissue evidence="2">Leaf</tissue>
    </source>
</reference>
<comment type="similarity">
    <text evidence="1">Belongs to the ARG7 family.</text>
</comment>
<dbReference type="Pfam" id="PF02519">
    <property type="entry name" value="Auxin_inducible"/>
    <property type="match status" value="1"/>
</dbReference>
<keyword evidence="3" id="KW-1185">Reference proteome</keyword>
<evidence type="ECO:0000313" key="2">
    <source>
        <dbReference type="EMBL" id="KAI0497606.1"/>
    </source>
</evidence>
<gene>
    <name evidence="2" type="ORF">KFK09_020838</name>
</gene>
<evidence type="ECO:0000313" key="3">
    <source>
        <dbReference type="Proteomes" id="UP000829196"/>
    </source>
</evidence>
<dbReference type="EMBL" id="JAGYWB010000015">
    <property type="protein sequence ID" value="KAI0497606.1"/>
    <property type="molecule type" value="Genomic_DNA"/>
</dbReference>
<organism evidence="2 3">
    <name type="scientific">Dendrobium nobile</name>
    <name type="common">Orchid</name>
    <dbReference type="NCBI Taxonomy" id="94219"/>
    <lineage>
        <taxon>Eukaryota</taxon>
        <taxon>Viridiplantae</taxon>
        <taxon>Streptophyta</taxon>
        <taxon>Embryophyta</taxon>
        <taxon>Tracheophyta</taxon>
        <taxon>Spermatophyta</taxon>
        <taxon>Magnoliopsida</taxon>
        <taxon>Liliopsida</taxon>
        <taxon>Asparagales</taxon>
        <taxon>Orchidaceae</taxon>
        <taxon>Epidendroideae</taxon>
        <taxon>Malaxideae</taxon>
        <taxon>Dendrobiinae</taxon>
        <taxon>Dendrobium</taxon>
    </lineage>
</organism>
<dbReference type="PANTHER" id="PTHR31374">
    <property type="entry name" value="AUXIN-INDUCED PROTEIN-LIKE-RELATED"/>
    <property type="match status" value="1"/>
</dbReference>
<evidence type="ECO:0000256" key="1">
    <source>
        <dbReference type="ARBA" id="ARBA00006974"/>
    </source>
</evidence>
<dbReference type="PANTHER" id="PTHR31374:SF198">
    <property type="entry name" value="AUXIN-RESPONSIVE PROTEIN SAUR72"/>
    <property type="match status" value="1"/>
</dbReference>
<comment type="caution">
    <text evidence="2">The sequence shown here is derived from an EMBL/GenBank/DDBJ whole genome shotgun (WGS) entry which is preliminary data.</text>
</comment>
<dbReference type="AlphaFoldDB" id="A0A8T3AM15"/>
<accession>A0A8T3AM15</accession>
<sequence>MKTNHESLIISEPAAKRLTKAPKGYVPILVGDEGDKIEERFFVHIKMLRDPSIIELFEKAAEEFGYSQVGILRIPCGVEQFRRTVGERRRERY</sequence>